<proteinExistence type="predicted"/>
<dbReference type="InterPro" id="IPR000157">
    <property type="entry name" value="TIR_dom"/>
</dbReference>
<dbReference type="InterPro" id="IPR042197">
    <property type="entry name" value="Apaf_helical"/>
</dbReference>
<dbReference type="EMBL" id="JASCZI010181996">
    <property type="protein sequence ID" value="MED6186688.1"/>
    <property type="molecule type" value="Genomic_DNA"/>
</dbReference>
<dbReference type="Pfam" id="PF00931">
    <property type="entry name" value="NB-ARC"/>
    <property type="match status" value="1"/>
</dbReference>
<dbReference type="Pfam" id="PF23559">
    <property type="entry name" value="WHD_DRP"/>
    <property type="match status" value="1"/>
</dbReference>
<name>A0ABU6WPP9_9FABA</name>
<keyword evidence="1" id="KW-0677">Repeat</keyword>
<dbReference type="InterPro" id="IPR035897">
    <property type="entry name" value="Toll_tir_struct_dom_sf"/>
</dbReference>
<feature type="domain" description="TIR" evidence="3">
    <location>
        <begin position="15"/>
        <end position="184"/>
    </location>
</feature>
<dbReference type="InterPro" id="IPR027417">
    <property type="entry name" value="P-loop_NTPase"/>
</dbReference>
<comment type="caution">
    <text evidence="4">The sequence shown here is derived from an EMBL/GenBank/DDBJ whole genome shotgun (WGS) entry which is preliminary data.</text>
</comment>
<dbReference type="SMART" id="SM00255">
    <property type="entry name" value="TIR"/>
    <property type="match status" value="1"/>
</dbReference>
<dbReference type="InterPro" id="IPR002182">
    <property type="entry name" value="NB-ARC"/>
</dbReference>
<dbReference type="Proteomes" id="UP001341840">
    <property type="component" value="Unassembled WGS sequence"/>
</dbReference>
<dbReference type="PANTHER" id="PTHR11017:SF252">
    <property type="entry name" value="RESISTANCE PROTEIN (TIR-NBS-LRR CLASS), PUTATIVE-RELATED"/>
    <property type="match status" value="1"/>
</dbReference>
<dbReference type="PROSITE" id="PS50104">
    <property type="entry name" value="TIR"/>
    <property type="match status" value="1"/>
</dbReference>
<keyword evidence="5" id="KW-1185">Reference proteome</keyword>
<sequence>MADDGEASSSSLSEGMYDAFLSFRSEDTRYLFTDHLYHRLAKMEKLKVFRDEPGLEMNDQIKATLMEAIKRSRMFIVVVSENYICSSWCLMELDEMLKYSNNGTKRPIFPIFYHVEPKEVRHQISNKSKKAMKDHERRVGINKVKEWKSALSTLCGLRGQHIVVNKGYETQVMGEIAEKVLAKHREIKQLLNRFDSEFEAVESLLNLESRDTLLMVGIYEEDAKIDKTKFAFELYYKIKYEFKATSFLLDVSRKLRENDNGLENLQKELISDMGVGVSTMMGSTSSGSSEILKQKLRHKRVLLVLDGVDTRAFTVAGRKRIVITTEVKDLLHEIDGVEIRTRCIREDEFDGNRGSFTMMEENIVGLKKDFHKVINQLKDKDSPGNVVFVVGMGGSGKTTLAQKVYNSNEARKLFPCRAWATISQKPMLIQVFRNLLNCLKVPITKSENSSEEELKKEVRKCLIGKKYLAVLDDVWDTDNPWFSLRDCFPRNKNGSMILVTTRDHRVANVLESKNPHLTVSLMNKKESWKLFCNMVFYRTMCPPELEGIGRSIAESCNGLPLLIKTTVGIVAKRERSVEAWEEIKKLFPYWSIAEDKELKLSYDDLSEQMKPCFLYLGVFPEDEEILVRDLICMWIAEDFIKPIIQSGRSKIEPEDIGEEYLKELEDRNLVQVASRRSDGKGVKTVKIHDVIRELSISMSNNKAFSLFFPEYIRGWYVCLVTRRDQSRTCSLFLYGSLP</sequence>
<dbReference type="Gene3D" id="3.40.50.10140">
    <property type="entry name" value="Toll/interleukin-1 receptor homology (TIR) domain"/>
    <property type="match status" value="1"/>
</dbReference>
<dbReference type="PRINTS" id="PR00364">
    <property type="entry name" value="DISEASERSIST"/>
</dbReference>
<dbReference type="Gene3D" id="1.10.8.430">
    <property type="entry name" value="Helical domain of apoptotic protease-activating factors"/>
    <property type="match status" value="1"/>
</dbReference>
<dbReference type="Gene3D" id="3.40.50.300">
    <property type="entry name" value="P-loop containing nucleotide triphosphate hydrolases"/>
    <property type="match status" value="2"/>
</dbReference>
<protein>
    <recommendedName>
        <fullName evidence="3">TIR domain-containing protein</fullName>
    </recommendedName>
</protein>
<dbReference type="InterPro" id="IPR058922">
    <property type="entry name" value="WHD_DRP"/>
</dbReference>
<dbReference type="InterPro" id="IPR036388">
    <property type="entry name" value="WH-like_DNA-bd_sf"/>
</dbReference>
<dbReference type="SUPFAM" id="SSF52200">
    <property type="entry name" value="Toll/Interleukin receptor TIR domain"/>
    <property type="match status" value="1"/>
</dbReference>
<evidence type="ECO:0000313" key="5">
    <source>
        <dbReference type="Proteomes" id="UP001341840"/>
    </source>
</evidence>
<evidence type="ECO:0000259" key="3">
    <source>
        <dbReference type="PROSITE" id="PS50104"/>
    </source>
</evidence>
<dbReference type="SUPFAM" id="SSF52540">
    <property type="entry name" value="P-loop containing nucleoside triphosphate hydrolases"/>
    <property type="match status" value="2"/>
</dbReference>
<organism evidence="4 5">
    <name type="scientific">Stylosanthes scabra</name>
    <dbReference type="NCBI Taxonomy" id="79078"/>
    <lineage>
        <taxon>Eukaryota</taxon>
        <taxon>Viridiplantae</taxon>
        <taxon>Streptophyta</taxon>
        <taxon>Embryophyta</taxon>
        <taxon>Tracheophyta</taxon>
        <taxon>Spermatophyta</taxon>
        <taxon>Magnoliopsida</taxon>
        <taxon>eudicotyledons</taxon>
        <taxon>Gunneridae</taxon>
        <taxon>Pentapetalae</taxon>
        <taxon>rosids</taxon>
        <taxon>fabids</taxon>
        <taxon>Fabales</taxon>
        <taxon>Fabaceae</taxon>
        <taxon>Papilionoideae</taxon>
        <taxon>50 kb inversion clade</taxon>
        <taxon>dalbergioids sensu lato</taxon>
        <taxon>Dalbergieae</taxon>
        <taxon>Pterocarpus clade</taxon>
        <taxon>Stylosanthes</taxon>
    </lineage>
</organism>
<gene>
    <name evidence="4" type="ORF">PIB30_069150</name>
</gene>
<evidence type="ECO:0000256" key="2">
    <source>
        <dbReference type="ARBA" id="ARBA00022821"/>
    </source>
</evidence>
<dbReference type="Gene3D" id="1.10.10.10">
    <property type="entry name" value="Winged helix-like DNA-binding domain superfamily/Winged helix DNA-binding domain"/>
    <property type="match status" value="1"/>
</dbReference>
<dbReference type="PANTHER" id="PTHR11017">
    <property type="entry name" value="LEUCINE-RICH REPEAT-CONTAINING PROTEIN"/>
    <property type="match status" value="1"/>
</dbReference>
<accession>A0ABU6WPP9</accession>
<reference evidence="4 5" key="1">
    <citation type="journal article" date="2023" name="Plants (Basel)">
        <title>Bridging the Gap: Combining Genomics and Transcriptomics Approaches to Understand Stylosanthes scabra, an Orphan Legume from the Brazilian Caatinga.</title>
        <authorList>
            <person name="Ferreira-Neto J.R.C."/>
            <person name="da Silva M.D."/>
            <person name="Binneck E."/>
            <person name="de Melo N.F."/>
            <person name="da Silva R.H."/>
            <person name="de Melo A.L.T.M."/>
            <person name="Pandolfi V."/>
            <person name="Bustamante F.O."/>
            <person name="Brasileiro-Vidal A.C."/>
            <person name="Benko-Iseppon A.M."/>
        </authorList>
    </citation>
    <scope>NUCLEOTIDE SEQUENCE [LARGE SCALE GENOMIC DNA]</scope>
    <source>
        <tissue evidence="4">Leaves</tissue>
    </source>
</reference>
<evidence type="ECO:0000256" key="1">
    <source>
        <dbReference type="ARBA" id="ARBA00022737"/>
    </source>
</evidence>
<evidence type="ECO:0000313" key="4">
    <source>
        <dbReference type="EMBL" id="MED6186688.1"/>
    </source>
</evidence>
<dbReference type="Pfam" id="PF01582">
    <property type="entry name" value="TIR"/>
    <property type="match status" value="1"/>
</dbReference>
<keyword evidence="2" id="KW-0611">Plant defense</keyword>
<dbReference type="InterPro" id="IPR044974">
    <property type="entry name" value="Disease_R_plants"/>
</dbReference>